<dbReference type="PROSITE" id="PS51387">
    <property type="entry name" value="FAD_PCMH"/>
    <property type="match status" value="1"/>
</dbReference>
<dbReference type="Proteomes" id="UP000756346">
    <property type="component" value="Unassembled WGS sequence"/>
</dbReference>
<feature type="chain" id="PRO_5040256826" description="FAD-binding PCMH-type domain-containing protein" evidence="5">
    <location>
        <begin position="26"/>
        <end position="509"/>
    </location>
</feature>
<comment type="similarity">
    <text evidence="1">Belongs to the oxygen-dependent FAD-linked oxidoreductase family.</text>
</comment>
<dbReference type="Pfam" id="PF01565">
    <property type="entry name" value="FAD_binding_4"/>
    <property type="match status" value="1"/>
</dbReference>
<dbReference type="GO" id="GO:0016491">
    <property type="term" value="F:oxidoreductase activity"/>
    <property type="evidence" value="ECO:0007669"/>
    <property type="project" value="UniProtKB-KW"/>
</dbReference>
<keyword evidence="2" id="KW-0285">Flavoprotein</keyword>
<dbReference type="EMBL" id="JAGTJQ010000006">
    <property type="protein sequence ID" value="KAH7029743.1"/>
    <property type="molecule type" value="Genomic_DNA"/>
</dbReference>
<dbReference type="InterPro" id="IPR016166">
    <property type="entry name" value="FAD-bd_PCMH"/>
</dbReference>
<feature type="domain" description="FAD-binding PCMH-type" evidence="6">
    <location>
        <begin position="69"/>
        <end position="241"/>
    </location>
</feature>
<sequence length="509" mass="54312">MVFPNTGFLAALTLAQATLPLGVLAAPSSSTLQACAKIAALLPSGRVHYPQNLVEYNAERSAYWSTASRALEPACIVVPQNAEHVSAAIMTLLRFPSVNFAVRSGGHDPNVEHASVQDDVLIAMTALAGVRYDAATGLAHVKPGGEWNDVIGELEKSGVAIAGGRLGLVGIAGLLLQGGLSFLSAQHGLAADSIIGWETIAANGSIINIDATQHPDLTVAMRGSGSQFGIVTEFKVKARPIGKVWGGIRIYNASQETELYAALHKFVANGASDPKAAIIHSSIVFSGIQSHVVFYFYDGPSPPTEGVLAEYLRISSTLDTTKARSYSDLLKSNGEPVAPLNARQSFRTYTLPFIPSNPAVYVLTRDKFTQIAQPFLARTTSQFTVDFQPLPSAVGAHSELAGGNAMGLRGGDPDRTILVLHGSWEFASDDDAGHAIAREVSEWLDAMVPEWLGQAGMNSTGLYMPLFMNDGAWDQNVTGSYGDYARFKALQEQMDPQQVFAQRLGGFKY</sequence>
<evidence type="ECO:0000313" key="8">
    <source>
        <dbReference type="Proteomes" id="UP000756346"/>
    </source>
</evidence>
<gene>
    <name evidence="7" type="ORF">B0I36DRAFT_246204</name>
</gene>
<evidence type="ECO:0000256" key="3">
    <source>
        <dbReference type="ARBA" id="ARBA00022827"/>
    </source>
</evidence>
<keyword evidence="8" id="KW-1185">Reference proteome</keyword>
<dbReference type="InterPro" id="IPR006094">
    <property type="entry name" value="Oxid_FAD_bind_N"/>
</dbReference>
<reference evidence="7" key="1">
    <citation type="journal article" date="2021" name="Nat. Commun.">
        <title>Genetic determinants of endophytism in the Arabidopsis root mycobiome.</title>
        <authorList>
            <person name="Mesny F."/>
            <person name="Miyauchi S."/>
            <person name="Thiergart T."/>
            <person name="Pickel B."/>
            <person name="Atanasova L."/>
            <person name="Karlsson M."/>
            <person name="Huettel B."/>
            <person name="Barry K.W."/>
            <person name="Haridas S."/>
            <person name="Chen C."/>
            <person name="Bauer D."/>
            <person name="Andreopoulos W."/>
            <person name="Pangilinan J."/>
            <person name="LaButti K."/>
            <person name="Riley R."/>
            <person name="Lipzen A."/>
            <person name="Clum A."/>
            <person name="Drula E."/>
            <person name="Henrissat B."/>
            <person name="Kohler A."/>
            <person name="Grigoriev I.V."/>
            <person name="Martin F.M."/>
            <person name="Hacquard S."/>
        </authorList>
    </citation>
    <scope>NUCLEOTIDE SEQUENCE</scope>
    <source>
        <strain evidence="7">MPI-CAGE-CH-0230</strain>
    </source>
</reference>
<organism evidence="7 8">
    <name type="scientific">Microdochium trichocladiopsis</name>
    <dbReference type="NCBI Taxonomy" id="1682393"/>
    <lineage>
        <taxon>Eukaryota</taxon>
        <taxon>Fungi</taxon>
        <taxon>Dikarya</taxon>
        <taxon>Ascomycota</taxon>
        <taxon>Pezizomycotina</taxon>
        <taxon>Sordariomycetes</taxon>
        <taxon>Xylariomycetidae</taxon>
        <taxon>Xylariales</taxon>
        <taxon>Microdochiaceae</taxon>
        <taxon>Microdochium</taxon>
    </lineage>
</organism>
<proteinExistence type="inferred from homology"/>
<evidence type="ECO:0000256" key="2">
    <source>
        <dbReference type="ARBA" id="ARBA00022630"/>
    </source>
</evidence>
<evidence type="ECO:0000259" key="6">
    <source>
        <dbReference type="PROSITE" id="PS51387"/>
    </source>
</evidence>
<dbReference type="OrthoDB" id="2151789at2759"/>
<dbReference type="InterPro" id="IPR016169">
    <property type="entry name" value="FAD-bd_PCMH_sub2"/>
</dbReference>
<name>A0A9P8Y7D6_9PEZI</name>
<dbReference type="Gene3D" id="3.30.465.10">
    <property type="match status" value="1"/>
</dbReference>
<dbReference type="GeneID" id="70179758"/>
<comment type="caution">
    <text evidence="7">The sequence shown here is derived from an EMBL/GenBank/DDBJ whole genome shotgun (WGS) entry which is preliminary data.</text>
</comment>
<feature type="signal peptide" evidence="5">
    <location>
        <begin position="1"/>
        <end position="25"/>
    </location>
</feature>
<keyword evidence="5" id="KW-0732">Signal</keyword>
<keyword evidence="4" id="KW-0560">Oxidoreductase</keyword>
<dbReference type="Gene3D" id="3.40.462.20">
    <property type="match status" value="1"/>
</dbReference>
<dbReference type="RefSeq" id="XP_046012031.1">
    <property type="nucleotide sequence ID" value="XM_046150212.1"/>
</dbReference>
<protein>
    <recommendedName>
        <fullName evidence="6">FAD-binding PCMH-type domain-containing protein</fullName>
    </recommendedName>
</protein>
<dbReference type="Gene3D" id="3.30.43.10">
    <property type="entry name" value="Uridine Diphospho-n-acetylenolpyruvylglucosamine Reductase, domain 2"/>
    <property type="match status" value="1"/>
</dbReference>
<evidence type="ECO:0000256" key="1">
    <source>
        <dbReference type="ARBA" id="ARBA00005466"/>
    </source>
</evidence>
<dbReference type="PANTHER" id="PTHR42973:SF13">
    <property type="entry name" value="FAD-BINDING PCMH-TYPE DOMAIN-CONTAINING PROTEIN"/>
    <property type="match status" value="1"/>
</dbReference>
<dbReference type="GO" id="GO:0071949">
    <property type="term" value="F:FAD binding"/>
    <property type="evidence" value="ECO:0007669"/>
    <property type="project" value="InterPro"/>
</dbReference>
<evidence type="ECO:0000256" key="4">
    <source>
        <dbReference type="ARBA" id="ARBA00023002"/>
    </source>
</evidence>
<evidence type="ECO:0000256" key="5">
    <source>
        <dbReference type="SAM" id="SignalP"/>
    </source>
</evidence>
<dbReference type="InterPro" id="IPR016167">
    <property type="entry name" value="FAD-bd_PCMH_sub1"/>
</dbReference>
<dbReference type="SUPFAM" id="SSF56176">
    <property type="entry name" value="FAD-binding/transporter-associated domain-like"/>
    <property type="match status" value="1"/>
</dbReference>
<dbReference type="AlphaFoldDB" id="A0A9P8Y7D6"/>
<dbReference type="InterPro" id="IPR036318">
    <property type="entry name" value="FAD-bd_PCMH-like_sf"/>
</dbReference>
<accession>A0A9P8Y7D6</accession>
<keyword evidence="3" id="KW-0274">FAD</keyword>
<dbReference type="InterPro" id="IPR050416">
    <property type="entry name" value="FAD-linked_Oxidoreductase"/>
</dbReference>
<evidence type="ECO:0000313" key="7">
    <source>
        <dbReference type="EMBL" id="KAH7029743.1"/>
    </source>
</evidence>
<dbReference type="PANTHER" id="PTHR42973">
    <property type="entry name" value="BINDING OXIDOREDUCTASE, PUTATIVE (AFU_ORTHOLOGUE AFUA_1G17690)-RELATED"/>
    <property type="match status" value="1"/>
</dbReference>